<sequence length="330" mass="37477">MLNNGSHGRKLALKIDIQNAFDSISCLLSSKSFGALASLRVLLVRLRLFLIILESQFLLMDPLKVIFPLHMDYGRWLVGHHSKVHFLMDNWLGYPLIDLVDDRYTLQPPLDSVVSDIYLDIAGKDIPASFKASYLVVAYEIEKVAVSIDPDSLVWTCSLDEKDLRHLFLDCPFVRGLWDAISSTYGHKLKLYSICLNLWQESGTIKNSVDELQILQRLHVFGCPPKASRILEVNWHPPLLSCLKINMGRATFGSPGLAGFAWVFHTYRGFVKGCFAIPLGVCFAFEAELVVVVHAMDYAWTFGWSQLRLESDSTYLVDTLRSRSRKVPWH</sequence>
<dbReference type="GO" id="GO:0003676">
    <property type="term" value="F:nucleic acid binding"/>
    <property type="evidence" value="ECO:0007669"/>
    <property type="project" value="InterPro"/>
</dbReference>
<name>A0AAD9WTR7_9ROSI</name>
<dbReference type="SUPFAM" id="SSF53098">
    <property type="entry name" value="Ribonuclease H-like"/>
    <property type="match status" value="1"/>
</dbReference>
<dbReference type="CDD" id="cd06222">
    <property type="entry name" value="RNase_H_like"/>
    <property type="match status" value="1"/>
</dbReference>
<dbReference type="InterPro" id="IPR002156">
    <property type="entry name" value="RNaseH_domain"/>
</dbReference>
<dbReference type="GO" id="GO:0004523">
    <property type="term" value="F:RNA-DNA hybrid ribonuclease activity"/>
    <property type="evidence" value="ECO:0007669"/>
    <property type="project" value="InterPro"/>
</dbReference>
<evidence type="ECO:0000313" key="3">
    <source>
        <dbReference type="Proteomes" id="UP001280121"/>
    </source>
</evidence>
<reference evidence="2" key="1">
    <citation type="journal article" date="2023" name="Plant J.">
        <title>Genome sequences and population genomics provide insights into the demographic history, inbreeding, and mutation load of two 'living fossil' tree species of Dipteronia.</title>
        <authorList>
            <person name="Feng Y."/>
            <person name="Comes H.P."/>
            <person name="Chen J."/>
            <person name="Zhu S."/>
            <person name="Lu R."/>
            <person name="Zhang X."/>
            <person name="Li P."/>
            <person name="Qiu J."/>
            <person name="Olsen K.M."/>
            <person name="Qiu Y."/>
        </authorList>
    </citation>
    <scope>NUCLEOTIDE SEQUENCE</scope>
    <source>
        <strain evidence="2">KIB01</strain>
    </source>
</reference>
<organism evidence="2 3">
    <name type="scientific">Dipteronia dyeriana</name>
    <dbReference type="NCBI Taxonomy" id="168575"/>
    <lineage>
        <taxon>Eukaryota</taxon>
        <taxon>Viridiplantae</taxon>
        <taxon>Streptophyta</taxon>
        <taxon>Embryophyta</taxon>
        <taxon>Tracheophyta</taxon>
        <taxon>Spermatophyta</taxon>
        <taxon>Magnoliopsida</taxon>
        <taxon>eudicotyledons</taxon>
        <taxon>Gunneridae</taxon>
        <taxon>Pentapetalae</taxon>
        <taxon>rosids</taxon>
        <taxon>malvids</taxon>
        <taxon>Sapindales</taxon>
        <taxon>Sapindaceae</taxon>
        <taxon>Hippocastanoideae</taxon>
        <taxon>Acereae</taxon>
        <taxon>Dipteronia</taxon>
    </lineage>
</organism>
<comment type="caution">
    <text evidence="2">The sequence shown here is derived from an EMBL/GenBank/DDBJ whole genome shotgun (WGS) entry which is preliminary data.</text>
</comment>
<evidence type="ECO:0000313" key="2">
    <source>
        <dbReference type="EMBL" id="KAK2642030.1"/>
    </source>
</evidence>
<evidence type="ECO:0000259" key="1">
    <source>
        <dbReference type="Pfam" id="PF13456"/>
    </source>
</evidence>
<dbReference type="AlphaFoldDB" id="A0AAD9WTR7"/>
<dbReference type="InterPro" id="IPR036397">
    <property type="entry name" value="RNaseH_sf"/>
</dbReference>
<feature type="domain" description="RNase H type-1" evidence="1">
    <location>
        <begin position="254"/>
        <end position="325"/>
    </location>
</feature>
<accession>A0AAD9WTR7</accession>
<dbReference type="InterPro" id="IPR012337">
    <property type="entry name" value="RNaseH-like_sf"/>
</dbReference>
<gene>
    <name evidence="2" type="ORF">Ddye_023793</name>
</gene>
<keyword evidence="3" id="KW-1185">Reference proteome</keyword>
<dbReference type="EMBL" id="JANJYI010000007">
    <property type="protein sequence ID" value="KAK2642030.1"/>
    <property type="molecule type" value="Genomic_DNA"/>
</dbReference>
<dbReference type="PANTHER" id="PTHR47074:SF75">
    <property type="entry name" value="RNASE H TYPE-1 DOMAIN-CONTAINING PROTEIN"/>
    <property type="match status" value="1"/>
</dbReference>
<dbReference type="Pfam" id="PF13456">
    <property type="entry name" value="RVT_3"/>
    <property type="match status" value="1"/>
</dbReference>
<dbReference type="InterPro" id="IPR052929">
    <property type="entry name" value="RNase_H-like_EbsB-rel"/>
</dbReference>
<proteinExistence type="predicted"/>
<dbReference type="InterPro" id="IPR044730">
    <property type="entry name" value="RNase_H-like_dom_plant"/>
</dbReference>
<dbReference type="PANTHER" id="PTHR47074">
    <property type="entry name" value="BNAC02G40300D PROTEIN"/>
    <property type="match status" value="1"/>
</dbReference>
<dbReference type="Proteomes" id="UP001280121">
    <property type="component" value="Unassembled WGS sequence"/>
</dbReference>
<dbReference type="Gene3D" id="3.30.420.10">
    <property type="entry name" value="Ribonuclease H-like superfamily/Ribonuclease H"/>
    <property type="match status" value="1"/>
</dbReference>
<protein>
    <recommendedName>
        <fullName evidence="1">RNase H type-1 domain-containing protein</fullName>
    </recommendedName>
</protein>